<sequence length="63" mass="6997">MSAHTARITNDNGILIAMIGITQGSWILIHSALVSHHQRMISKKFIAFLYPPCNSVKGIEINH</sequence>
<dbReference type="EMBL" id="CAMXCM010000036">
    <property type="protein sequence ID" value="CAI3960949.1"/>
    <property type="molecule type" value="Genomic_DNA"/>
</dbReference>
<keyword evidence="1" id="KW-0472">Membrane</keyword>
<accession>A0A9W4TQH6</accession>
<organism evidence="2 3">
    <name type="scientific">Commensalibacter communis</name>
    <dbReference type="NCBI Taxonomy" id="2972786"/>
    <lineage>
        <taxon>Bacteria</taxon>
        <taxon>Pseudomonadati</taxon>
        <taxon>Pseudomonadota</taxon>
        <taxon>Alphaproteobacteria</taxon>
        <taxon>Acetobacterales</taxon>
        <taxon>Acetobacteraceae</taxon>
    </lineage>
</organism>
<feature type="transmembrane region" description="Helical" evidence="1">
    <location>
        <begin position="12"/>
        <end position="34"/>
    </location>
</feature>
<dbReference type="Proteomes" id="UP001154255">
    <property type="component" value="Unassembled WGS sequence"/>
</dbReference>
<evidence type="ECO:0000313" key="2">
    <source>
        <dbReference type="EMBL" id="CAI3960949.1"/>
    </source>
</evidence>
<reference evidence="2" key="1">
    <citation type="submission" date="2022-10" db="EMBL/GenBank/DDBJ databases">
        <authorList>
            <person name="Botero Cardona J."/>
        </authorList>
    </citation>
    <scope>NUCLEOTIDE SEQUENCE</scope>
    <source>
        <strain evidence="2">LMG 31819</strain>
    </source>
</reference>
<evidence type="ECO:0000256" key="1">
    <source>
        <dbReference type="SAM" id="Phobius"/>
    </source>
</evidence>
<comment type="caution">
    <text evidence="2">The sequence shown here is derived from an EMBL/GenBank/DDBJ whole genome shotgun (WGS) entry which is preliminary data.</text>
</comment>
<evidence type="ECO:0000313" key="3">
    <source>
        <dbReference type="Proteomes" id="UP001154255"/>
    </source>
</evidence>
<keyword evidence="1" id="KW-0812">Transmembrane</keyword>
<protein>
    <submittedName>
        <fullName evidence="2">Uncharacterized protein</fullName>
    </submittedName>
</protein>
<gene>
    <name evidence="2" type="ORF">R53530_LOCUS2446</name>
</gene>
<keyword evidence="1" id="KW-1133">Transmembrane helix</keyword>
<dbReference type="AlphaFoldDB" id="A0A9W4TQH6"/>
<feature type="non-terminal residue" evidence="2">
    <location>
        <position position="63"/>
    </location>
</feature>
<name>A0A9W4TQH6_9PROT</name>
<proteinExistence type="predicted"/>
<dbReference type="RefSeq" id="WP_271807743.1">
    <property type="nucleotide sequence ID" value="NZ_CAMXCM010000036.1"/>
</dbReference>